<evidence type="ECO:0000313" key="2">
    <source>
        <dbReference type="EMBL" id="CBA07935.1"/>
    </source>
</evidence>
<reference evidence="2" key="1">
    <citation type="journal article" date="2008" name="Proc. Natl. Acad. Sci. U.S.A.">
        <title>Whole-genome comparison of disease and carriage strains provides insights into virulence evolution in Neisseria meningitidis.</title>
        <authorList>
            <person name="Schoen C."/>
            <person name="Blom J."/>
            <person name="Claus H."/>
            <person name="Schramm-Glueck A."/>
            <person name="Brandt P."/>
            <person name="Mueller T."/>
            <person name="Goesmann A."/>
            <person name="Joseph B."/>
            <person name="Konietzny S."/>
            <person name="Kurzai O."/>
            <person name="Schmitt C."/>
            <person name="Friedrich T."/>
            <person name="Linke B."/>
            <person name="Vogel U."/>
            <person name="Frosch M."/>
        </authorList>
    </citation>
    <scope>NUCLEOTIDE SEQUENCE</scope>
    <source>
        <strain evidence="2">Alpha153</strain>
    </source>
</reference>
<dbReference type="AlphaFoldDB" id="C6SEA8"/>
<evidence type="ECO:0000256" key="1">
    <source>
        <dbReference type="SAM" id="MobiDB-lite"/>
    </source>
</evidence>
<feature type="region of interest" description="Disordered" evidence="1">
    <location>
        <begin position="50"/>
        <end position="74"/>
    </location>
</feature>
<dbReference type="EMBL" id="AM889137">
    <property type="protein sequence ID" value="CBA07935.1"/>
    <property type="molecule type" value="Genomic_DNA"/>
</dbReference>
<name>C6SEA8_NEIME</name>
<organism evidence="2">
    <name type="scientific">Neisseria meningitidis alpha153</name>
    <dbReference type="NCBI Taxonomy" id="663926"/>
    <lineage>
        <taxon>Bacteria</taxon>
        <taxon>Pseudomonadati</taxon>
        <taxon>Pseudomonadota</taxon>
        <taxon>Betaproteobacteria</taxon>
        <taxon>Neisseriales</taxon>
        <taxon>Neisseriaceae</taxon>
        <taxon>Neisseria</taxon>
    </lineage>
</organism>
<accession>C6SEA8</accession>
<proteinExistence type="predicted"/>
<sequence>MPSEPSDGIFDLPAVDKRGAGVEIPEPSFPIHRNLEIRHSRQYRNLEIRHSRAGGNPDLRRGGNLSEMTETPRF</sequence>
<gene>
    <name evidence="2" type="ORF">NME_1626</name>
</gene>
<protein>
    <submittedName>
        <fullName evidence="2">Uncharacterized protein</fullName>
    </submittedName>
</protein>